<name>A0ABS0M5N6_9GAMM</name>
<evidence type="ECO:0000259" key="3">
    <source>
        <dbReference type="Pfam" id="PF01261"/>
    </source>
</evidence>
<dbReference type="Gene3D" id="3.20.20.150">
    <property type="entry name" value="Divalent-metal-dependent TIM barrel enzymes"/>
    <property type="match status" value="1"/>
</dbReference>
<dbReference type="NCBIfam" id="NF009688">
    <property type="entry name" value="PRK13209.1"/>
    <property type="match status" value="1"/>
</dbReference>
<feature type="domain" description="Xylose isomerase-like TIM barrel" evidence="3">
    <location>
        <begin position="26"/>
        <end position="271"/>
    </location>
</feature>
<dbReference type="InterPro" id="IPR013022">
    <property type="entry name" value="Xyl_isomerase-like_TIM-brl"/>
</dbReference>
<dbReference type="InterPro" id="IPR004560">
    <property type="entry name" value="L-Ru-5P_3-Epase"/>
</dbReference>
<protein>
    <recommendedName>
        <fullName evidence="2">L-ribulose-5-phosphate 3-epimerase</fullName>
    </recommendedName>
</protein>
<dbReference type="NCBIfam" id="NF009689">
    <property type="entry name" value="PRK13210.1"/>
    <property type="match status" value="1"/>
</dbReference>
<reference evidence="4 5" key="1">
    <citation type="submission" date="2020-11" db="EMBL/GenBank/DDBJ databases">
        <title>Enhanced detection system for hospital associated transmission using whole genome sequencing surveillance.</title>
        <authorList>
            <person name="Harrison L.H."/>
            <person name="Van Tyne D."/>
            <person name="Marsh J.W."/>
            <person name="Griffith M.P."/>
            <person name="Snyder D.J."/>
            <person name="Cooper V.S."/>
            <person name="Mustapha M."/>
        </authorList>
    </citation>
    <scope>NUCLEOTIDE SEQUENCE [LARGE SCALE GENOMIC DNA]</scope>
    <source>
        <strain evidence="4 5">SER00227</strain>
    </source>
</reference>
<proteinExistence type="predicted"/>
<comment type="caution">
    <text evidence="4">The sequence shown here is derived from an EMBL/GenBank/DDBJ whole genome shotgun (WGS) entry which is preliminary data.</text>
</comment>
<sequence length="302" mass="33512">MLHKSVPLGIYEKALPPGEDWLARLQLAGELGFDFVEMSIDESDGRLARLDWSAEQRLALVNAVAASGVRVPSLCLSAHRRFPLGSEDDAVRDRGLEIVRKAIRLAQDTGIRVIQLAGYDVYYQRSTEQTRARFRAGLVQAVEMASRAQVMLAMEIMDYPLMNSISKALGYAHYLNNPWFQLYPDIGNLSAWDNDVQMELMAGRGHIVAVHVKDTRPGEFKNVPFGEGVVDFTRCFETLLASGYRGPYLLEMWSEKAPDPRQAVREARAWVVARMAEAGLEIGGEHAGATEIAGLQSQYGVA</sequence>
<dbReference type="RefSeq" id="WP_197668273.1">
    <property type="nucleotide sequence ID" value="NZ_JADUMB010000009.1"/>
</dbReference>
<dbReference type="NCBIfam" id="TIGR00542">
    <property type="entry name" value="hxl6Piso_put"/>
    <property type="match status" value="1"/>
</dbReference>
<dbReference type="InterPro" id="IPR050417">
    <property type="entry name" value="Sugar_Epim/Isomerase"/>
</dbReference>
<keyword evidence="1" id="KW-0413">Isomerase</keyword>
<dbReference type="InterPro" id="IPR036237">
    <property type="entry name" value="Xyl_isomerase-like_sf"/>
</dbReference>
<organism evidence="4 5">
    <name type="scientific">Serratia surfactantfaciens</name>
    <dbReference type="NCBI Taxonomy" id="2741499"/>
    <lineage>
        <taxon>Bacteria</taxon>
        <taxon>Pseudomonadati</taxon>
        <taxon>Pseudomonadota</taxon>
        <taxon>Gammaproteobacteria</taxon>
        <taxon>Enterobacterales</taxon>
        <taxon>Yersiniaceae</taxon>
        <taxon>Serratia</taxon>
    </lineage>
</organism>
<evidence type="ECO:0000313" key="4">
    <source>
        <dbReference type="EMBL" id="MBH1922651.1"/>
    </source>
</evidence>
<accession>A0ABS0M5N6</accession>
<dbReference type="SUPFAM" id="SSF51658">
    <property type="entry name" value="Xylose isomerase-like"/>
    <property type="match status" value="1"/>
</dbReference>
<evidence type="ECO:0000256" key="2">
    <source>
        <dbReference type="NCBIfam" id="TIGR00542"/>
    </source>
</evidence>
<dbReference type="PANTHER" id="PTHR43489:SF8">
    <property type="entry name" value="L-RIBULOSE-5-PHOSPHATE 3-EPIMERASE ULAE"/>
    <property type="match status" value="1"/>
</dbReference>
<gene>
    <name evidence="4" type="ORF">I5U16_21110</name>
</gene>
<keyword evidence="5" id="KW-1185">Reference proteome</keyword>
<dbReference type="Pfam" id="PF01261">
    <property type="entry name" value="AP_endonuc_2"/>
    <property type="match status" value="1"/>
</dbReference>
<dbReference type="PANTHER" id="PTHR43489">
    <property type="entry name" value="ISOMERASE"/>
    <property type="match status" value="1"/>
</dbReference>
<dbReference type="Proteomes" id="UP000635335">
    <property type="component" value="Unassembled WGS sequence"/>
</dbReference>
<dbReference type="EMBL" id="JADUMB010000009">
    <property type="protein sequence ID" value="MBH1922651.1"/>
    <property type="molecule type" value="Genomic_DNA"/>
</dbReference>
<evidence type="ECO:0000256" key="1">
    <source>
        <dbReference type="ARBA" id="ARBA00023235"/>
    </source>
</evidence>
<evidence type="ECO:0000313" key="5">
    <source>
        <dbReference type="Proteomes" id="UP000635335"/>
    </source>
</evidence>